<dbReference type="PANTHER" id="PTHR39290">
    <property type="entry name" value="C3H1-TYPE DOMAIN-CONTAINING PROTEIN-RELATED"/>
    <property type="match status" value="1"/>
</dbReference>
<dbReference type="AlphaFoldDB" id="A0AB34KQB6"/>
<name>A0AB34KQB6_9PEZI</name>
<accession>A0AB34KQB6</accession>
<dbReference type="PANTHER" id="PTHR39290:SF6">
    <property type="entry name" value="S-ADENOSYL-L-METHIONINE-DEPENDENT METHYLTRANSFERASES SUPERFAMILY PROTEIN"/>
    <property type="match status" value="1"/>
</dbReference>
<dbReference type="RefSeq" id="XP_069228544.1">
    <property type="nucleotide sequence ID" value="XM_069374282.1"/>
</dbReference>
<gene>
    <name evidence="1" type="ORF">WHR41_05677</name>
</gene>
<proteinExistence type="predicted"/>
<keyword evidence="2" id="KW-1185">Reference proteome</keyword>
<organism evidence="1 2">
    <name type="scientific">Cladosporium halotolerans</name>
    <dbReference type="NCBI Taxonomy" id="1052096"/>
    <lineage>
        <taxon>Eukaryota</taxon>
        <taxon>Fungi</taxon>
        <taxon>Dikarya</taxon>
        <taxon>Ascomycota</taxon>
        <taxon>Pezizomycotina</taxon>
        <taxon>Dothideomycetes</taxon>
        <taxon>Dothideomycetidae</taxon>
        <taxon>Cladosporiales</taxon>
        <taxon>Cladosporiaceae</taxon>
        <taxon>Cladosporium</taxon>
    </lineage>
</organism>
<dbReference type="GeneID" id="96007120"/>
<dbReference type="EMBL" id="JAAQHG020000019">
    <property type="protein sequence ID" value="KAL1585438.1"/>
    <property type="molecule type" value="Genomic_DNA"/>
</dbReference>
<protein>
    <submittedName>
        <fullName evidence="1">Uncharacterized protein</fullName>
    </submittedName>
</protein>
<sequence>MSEIPQRTETQGSTTFDPEKFFDAWAKEEVTPPYDNDFRKFVIRAFGLRPDDNFVYRAIAEVTLLQAQTYLEFGGQGGLHKWYVDGGGNERPHPPAVDIAAYNDIFRPTTNTANALKALGANAKKETIRMDVANHLQKLYQPPSPERKITVPKNKGHVNPYFDVLAWANQNLEWAGPESTTEKIRISHALLPVLYHHFSCVCPSFESLEIIRLVAKGRPIADVGSGNGYWTYMLRRMKDGKKNLEVVPIDNGLSDWRTLWVPDTVEMDSTEWLKKNGNGKGHVLLLVYPQVSHDFTAKTIKAYHGSTIVIAGSQNGNGYTAFAKGLLTDWFAREMPDWEKVCQVPLPSFAGKDEALFVYERKAT</sequence>
<reference evidence="1 2" key="1">
    <citation type="journal article" date="2020" name="Microbiol. Resour. Announc.">
        <title>Draft Genome Sequence of a Cladosporium Species Isolated from the Mesophotic Ascidian Didemnum maculosum.</title>
        <authorList>
            <person name="Gioti A."/>
            <person name="Siaperas R."/>
            <person name="Nikolaivits E."/>
            <person name="Le Goff G."/>
            <person name="Ouazzani J."/>
            <person name="Kotoulas G."/>
            <person name="Topakas E."/>
        </authorList>
    </citation>
    <scope>NUCLEOTIDE SEQUENCE [LARGE SCALE GENOMIC DNA]</scope>
    <source>
        <strain evidence="1 2">TM138-S3</strain>
    </source>
</reference>
<comment type="caution">
    <text evidence="1">The sequence shown here is derived from an EMBL/GenBank/DDBJ whole genome shotgun (WGS) entry which is preliminary data.</text>
</comment>
<evidence type="ECO:0000313" key="2">
    <source>
        <dbReference type="Proteomes" id="UP000803884"/>
    </source>
</evidence>
<evidence type="ECO:0000313" key="1">
    <source>
        <dbReference type="EMBL" id="KAL1585438.1"/>
    </source>
</evidence>
<dbReference type="Proteomes" id="UP000803884">
    <property type="component" value="Unassembled WGS sequence"/>
</dbReference>